<protein>
    <recommendedName>
        <fullName evidence="9">Thiamine-phosphate synthase</fullName>
        <shortName evidence="9">TP synthase</shortName>
        <shortName evidence="9">TPS</shortName>
        <ecNumber evidence="9">2.5.1.3</ecNumber>
    </recommendedName>
    <alternativeName>
        <fullName evidence="9">Thiamine-phosphate pyrophosphorylase</fullName>
        <shortName evidence="9">TMP pyrophosphorylase</shortName>
        <shortName evidence="9">TMP-PPase</shortName>
    </alternativeName>
</protein>
<organism evidence="13 14">
    <name type="scientific">Hyphomonas jannaschiana VP2</name>
    <dbReference type="NCBI Taxonomy" id="1280952"/>
    <lineage>
        <taxon>Bacteria</taxon>
        <taxon>Pseudomonadati</taxon>
        <taxon>Pseudomonadota</taxon>
        <taxon>Alphaproteobacteria</taxon>
        <taxon>Hyphomonadales</taxon>
        <taxon>Hyphomonadaceae</taxon>
        <taxon>Hyphomonas</taxon>
    </lineage>
</organism>
<dbReference type="UniPathway" id="UPA00060">
    <property type="reaction ID" value="UER00141"/>
</dbReference>
<sequence length="223" mass="23121">MSEPEYTRPRTRLYLITPPRIDDVDAFAAILETAFSAGDIACLQLRLKQADGSIDEAATREVSAAVTEMAQAYGAAVLINDSPKLAVELGADGVHVGWDDMPVKEARAIVGKDMIVGATAKNSRHVAMQAGEAGADYVAFGAFYPTGTKAGTVPAGTDLLEIWQESMEIPCVAIGGITVENAAPLVTAGADFIAVSAGVWDHPEGAPAAVAAFNALFDSLAAD</sequence>
<keyword evidence="5 9" id="KW-0784">Thiamine biosynthesis</keyword>
<evidence type="ECO:0000256" key="11">
    <source>
        <dbReference type="RuleBase" id="RU004253"/>
    </source>
</evidence>
<evidence type="ECO:0000256" key="8">
    <source>
        <dbReference type="ARBA" id="ARBA00047883"/>
    </source>
</evidence>
<comment type="catalytic activity">
    <reaction evidence="7 9 10">
        <text>2-(2-carboxy-4-methylthiazol-5-yl)ethyl phosphate + 4-amino-2-methyl-5-(diphosphooxymethyl)pyrimidine + 2 H(+) = thiamine phosphate + CO2 + diphosphate</text>
        <dbReference type="Rhea" id="RHEA:47848"/>
        <dbReference type="ChEBI" id="CHEBI:15378"/>
        <dbReference type="ChEBI" id="CHEBI:16526"/>
        <dbReference type="ChEBI" id="CHEBI:33019"/>
        <dbReference type="ChEBI" id="CHEBI:37575"/>
        <dbReference type="ChEBI" id="CHEBI:57841"/>
        <dbReference type="ChEBI" id="CHEBI:62890"/>
        <dbReference type="EC" id="2.5.1.3"/>
    </reaction>
</comment>
<comment type="pathway">
    <text evidence="1 9 11">Cofactor biosynthesis; thiamine diphosphate biosynthesis; thiamine phosphate from 4-amino-2-methyl-5-diphosphomethylpyrimidine and 4-methyl-5-(2-phosphoethyl)-thiazole: step 1/1.</text>
</comment>
<dbReference type="Proteomes" id="UP000024816">
    <property type="component" value="Unassembled WGS sequence"/>
</dbReference>
<feature type="binding site" evidence="9">
    <location>
        <position position="149"/>
    </location>
    <ligand>
        <name>4-amino-2-methyl-5-(diphosphooxymethyl)pyrimidine</name>
        <dbReference type="ChEBI" id="CHEBI:57841"/>
    </ligand>
</feature>
<dbReference type="CDD" id="cd00564">
    <property type="entry name" value="TMP_TenI"/>
    <property type="match status" value="1"/>
</dbReference>
<dbReference type="EC" id="2.5.1.3" evidence="9"/>
<dbReference type="GO" id="GO:0004789">
    <property type="term" value="F:thiamine-phosphate diphosphorylase activity"/>
    <property type="evidence" value="ECO:0007669"/>
    <property type="project" value="UniProtKB-UniRule"/>
</dbReference>
<dbReference type="SUPFAM" id="SSF51391">
    <property type="entry name" value="Thiamin phosphate synthase"/>
    <property type="match status" value="1"/>
</dbReference>
<dbReference type="GO" id="GO:0005737">
    <property type="term" value="C:cytoplasm"/>
    <property type="evidence" value="ECO:0007669"/>
    <property type="project" value="TreeGrafter"/>
</dbReference>
<evidence type="ECO:0000256" key="1">
    <source>
        <dbReference type="ARBA" id="ARBA00005165"/>
    </source>
</evidence>
<gene>
    <name evidence="9" type="primary">thiE</name>
    <name evidence="13" type="ORF">HJA_16694</name>
</gene>
<dbReference type="RefSeq" id="WP_035584633.1">
    <property type="nucleotide sequence ID" value="NZ_ARYJ01000017.1"/>
</dbReference>
<dbReference type="NCBIfam" id="TIGR00693">
    <property type="entry name" value="thiE"/>
    <property type="match status" value="1"/>
</dbReference>
<dbReference type="InterPro" id="IPR013785">
    <property type="entry name" value="Aldolase_TIM"/>
</dbReference>
<dbReference type="EMBL" id="ARYJ01000017">
    <property type="protein sequence ID" value="KCZ83831.1"/>
    <property type="molecule type" value="Genomic_DNA"/>
</dbReference>
<comment type="function">
    <text evidence="9">Condenses 4-methyl-5-(beta-hydroxyethyl)thiazole monophosphate (THZ-P) and 2-methyl-4-amino-5-hydroxymethyl pyrimidine pyrophosphate (HMP-PP) to form thiamine monophosphate (TMP).</text>
</comment>
<name>A0A059F6X1_9PROT</name>
<dbReference type="Gene3D" id="3.20.20.70">
    <property type="entry name" value="Aldolase class I"/>
    <property type="match status" value="1"/>
</dbReference>
<feature type="binding site" evidence="9">
    <location>
        <begin position="44"/>
        <end position="48"/>
    </location>
    <ligand>
        <name>4-amino-2-methyl-5-(diphosphooxymethyl)pyrimidine</name>
        <dbReference type="ChEBI" id="CHEBI:57841"/>
    </ligand>
</feature>
<evidence type="ECO:0000313" key="13">
    <source>
        <dbReference type="EMBL" id="KCZ83831.1"/>
    </source>
</evidence>
<feature type="binding site" evidence="9">
    <location>
        <begin position="146"/>
        <end position="148"/>
    </location>
    <ligand>
        <name>2-[(2R,5Z)-2-carboxy-4-methylthiazol-5(2H)-ylidene]ethyl phosphate</name>
        <dbReference type="ChEBI" id="CHEBI:62899"/>
    </ligand>
</feature>
<comment type="cofactor">
    <cofactor evidence="9">
        <name>Mg(2+)</name>
        <dbReference type="ChEBI" id="CHEBI:18420"/>
    </cofactor>
    <text evidence="9">Binds 1 Mg(2+) ion per subunit.</text>
</comment>
<keyword evidence="2 9" id="KW-0808">Transferase</keyword>
<keyword evidence="4 9" id="KW-0460">Magnesium</keyword>
<feature type="binding site" evidence="9">
    <location>
        <position position="119"/>
    </location>
    <ligand>
        <name>4-amino-2-methyl-5-(diphosphooxymethyl)pyrimidine</name>
        <dbReference type="ChEBI" id="CHEBI:57841"/>
    </ligand>
</feature>
<dbReference type="AlphaFoldDB" id="A0A059F6X1"/>
<evidence type="ECO:0000256" key="2">
    <source>
        <dbReference type="ARBA" id="ARBA00022679"/>
    </source>
</evidence>
<keyword evidence="14" id="KW-1185">Reference proteome</keyword>
<dbReference type="InterPro" id="IPR036206">
    <property type="entry name" value="ThiamineP_synth_sf"/>
</dbReference>
<evidence type="ECO:0000256" key="3">
    <source>
        <dbReference type="ARBA" id="ARBA00022723"/>
    </source>
</evidence>
<dbReference type="InterPro" id="IPR022998">
    <property type="entry name" value="ThiamineP_synth_TenI"/>
</dbReference>
<feature type="binding site" evidence="9">
    <location>
        <position position="81"/>
    </location>
    <ligand>
        <name>Mg(2+)</name>
        <dbReference type="ChEBI" id="CHEBI:18420"/>
    </ligand>
</feature>
<evidence type="ECO:0000256" key="6">
    <source>
        <dbReference type="ARBA" id="ARBA00047334"/>
    </source>
</evidence>
<feature type="binding site" evidence="9">
    <location>
        <position position="80"/>
    </location>
    <ligand>
        <name>4-amino-2-methyl-5-(diphosphooxymethyl)pyrimidine</name>
        <dbReference type="ChEBI" id="CHEBI:57841"/>
    </ligand>
</feature>
<dbReference type="GO" id="GO:0000287">
    <property type="term" value="F:magnesium ion binding"/>
    <property type="evidence" value="ECO:0007669"/>
    <property type="project" value="UniProtKB-UniRule"/>
</dbReference>
<evidence type="ECO:0000259" key="12">
    <source>
        <dbReference type="Pfam" id="PF02581"/>
    </source>
</evidence>
<dbReference type="PANTHER" id="PTHR20857:SF15">
    <property type="entry name" value="THIAMINE-PHOSPHATE SYNTHASE"/>
    <property type="match status" value="1"/>
</dbReference>
<comment type="catalytic activity">
    <reaction evidence="6 9 10">
        <text>4-methyl-5-(2-phosphooxyethyl)-thiazole + 4-amino-2-methyl-5-(diphosphooxymethyl)pyrimidine + H(+) = thiamine phosphate + diphosphate</text>
        <dbReference type="Rhea" id="RHEA:22328"/>
        <dbReference type="ChEBI" id="CHEBI:15378"/>
        <dbReference type="ChEBI" id="CHEBI:33019"/>
        <dbReference type="ChEBI" id="CHEBI:37575"/>
        <dbReference type="ChEBI" id="CHEBI:57841"/>
        <dbReference type="ChEBI" id="CHEBI:58296"/>
        <dbReference type="EC" id="2.5.1.3"/>
    </reaction>
</comment>
<accession>A0A059F6X1</accession>
<dbReference type="GO" id="GO:0009228">
    <property type="term" value="P:thiamine biosynthetic process"/>
    <property type="evidence" value="ECO:0007669"/>
    <property type="project" value="UniProtKB-KW"/>
</dbReference>
<evidence type="ECO:0000256" key="5">
    <source>
        <dbReference type="ARBA" id="ARBA00022977"/>
    </source>
</evidence>
<evidence type="ECO:0000256" key="4">
    <source>
        <dbReference type="ARBA" id="ARBA00022842"/>
    </source>
</evidence>
<dbReference type="HAMAP" id="MF_00097">
    <property type="entry name" value="TMP_synthase"/>
    <property type="match status" value="1"/>
</dbReference>
<comment type="caution">
    <text evidence="13">The sequence shown here is derived from an EMBL/GenBank/DDBJ whole genome shotgun (WGS) entry which is preliminary data.</text>
</comment>
<evidence type="ECO:0000313" key="14">
    <source>
        <dbReference type="Proteomes" id="UP000024816"/>
    </source>
</evidence>
<dbReference type="Pfam" id="PF02581">
    <property type="entry name" value="TMP-TENI"/>
    <property type="match status" value="1"/>
</dbReference>
<reference evidence="13 14" key="1">
    <citation type="journal article" date="2014" name="Antonie Van Leeuwenhoek">
        <title>Hyphomonas beringensis sp. nov. and Hyphomonas chukchiensis sp. nov., isolated from surface seawater of the Bering Sea and Chukchi Sea.</title>
        <authorList>
            <person name="Li C."/>
            <person name="Lai Q."/>
            <person name="Li G."/>
            <person name="Dong C."/>
            <person name="Wang J."/>
            <person name="Liao Y."/>
            <person name="Shao Z."/>
        </authorList>
    </citation>
    <scope>NUCLEOTIDE SEQUENCE [LARGE SCALE GENOMIC DNA]</scope>
    <source>
        <strain evidence="13 14">VP2</strain>
    </source>
</reference>
<comment type="caution">
    <text evidence="9">Lacks conserved residue(s) required for the propagation of feature annotation.</text>
</comment>
<feature type="binding site" evidence="9">
    <location>
        <position position="100"/>
    </location>
    <ligand>
        <name>Mg(2+)</name>
        <dbReference type="ChEBI" id="CHEBI:18420"/>
    </ligand>
</feature>
<dbReference type="eggNOG" id="COG0352">
    <property type="taxonomic scope" value="Bacteria"/>
</dbReference>
<proteinExistence type="inferred from homology"/>
<evidence type="ECO:0000256" key="10">
    <source>
        <dbReference type="RuleBase" id="RU003826"/>
    </source>
</evidence>
<evidence type="ECO:0000256" key="7">
    <source>
        <dbReference type="ARBA" id="ARBA00047851"/>
    </source>
</evidence>
<feature type="domain" description="Thiamine phosphate synthase/TenI" evidence="12">
    <location>
        <begin position="13"/>
        <end position="198"/>
    </location>
</feature>
<dbReference type="PANTHER" id="PTHR20857">
    <property type="entry name" value="THIAMINE-PHOSPHATE PYROPHOSPHORYLASE"/>
    <property type="match status" value="1"/>
</dbReference>
<feature type="binding site" evidence="9">
    <location>
        <position position="176"/>
    </location>
    <ligand>
        <name>2-[(2R,5Z)-2-carboxy-4-methylthiazol-5(2H)-ylidene]ethyl phosphate</name>
        <dbReference type="ChEBI" id="CHEBI:62899"/>
    </ligand>
</feature>
<dbReference type="GO" id="GO:0009229">
    <property type="term" value="P:thiamine diphosphate biosynthetic process"/>
    <property type="evidence" value="ECO:0007669"/>
    <property type="project" value="UniProtKB-UniRule"/>
</dbReference>
<comment type="similarity">
    <text evidence="9 10">Belongs to the thiamine-phosphate synthase family.</text>
</comment>
<dbReference type="OrthoDB" id="7159061at2"/>
<comment type="catalytic activity">
    <reaction evidence="8 9 10">
        <text>2-[(2R,5Z)-2-carboxy-4-methylthiazol-5(2H)-ylidene]ethyl phosphate + 4-amino-2-methyl-5-(diphosphooxymethyl)pyrimidine + 2 H(+) = thiamine phosphate + CO2 + diphosphate</text>
        <dbReference type="Rhea" id="RHEA:47844"/>
        <dbReference type="ChEBI" id="CHEBI:15378"/>
        <dbReference type="ChEBI" id="CHEBI:16526"/>
        <dbReference type="ChEBI" id="CHEBI:33019"/>
        <dbReference type="ChEBI" id="CHEBI:37575"/>
        <dbReference type="ChEBI" id="CHEBI:57841"/>
        <dbReference type="ChEBI" id="CHEBI:62899"/>
        <dbReference type="EC" id="2.5.1.3"/>
    </reaction>
</comment>
<keyword evidence="3 9" id="KW-0479">Metal-binding</keyword>
<evidence type="ECO:0000256" key="9">
    <source>
        <dbReference type="HAMAP-Rule" id="MF_00097"/>
    </source>
</evidence>
<dbReference type="PATRIC" id="fig|1280952.3.peg.3341"/>
<dbReference type="InterPro" id="IPR034291">
    <property type="entry name" value="TMP_synthase"/>
</dbReference>
<dbReference type="STRING" id="1280952.HJA_16694"/>